<dbReference type="Pfam" id="PF13539">
    <property type="entry name" value="Peptidase_M15_4"/>
    <property type="match status" value="1"/>
</dbReference>
<evidence type="ECO:0000259" key="2">
    <source>
        <dbReference type="Pfam" id="PF13539"/>
    </source>
</evidence>
<dbReference type="AlphaFoldDB" id="A0A644WR43"/>
<dbReference type="InterPro" id="IPR009045">
    <property type="entry name" value="Zn_M74/Hedgehog-like"/>
</dbReference>
<name>A0A644WR43_9ZZZZ</name>
<reference evidence="3" key="1">
    <citation type="submission" date="2019-08" db="EMBL/GenBank/DDBJ databases">
        <authorList>
            <person name="Kucharzyk K."/>
            <person name="Murdoch R.W."/>
            <person name="Higgins S."/>
            <person name="Loffler F."/>
        </authorList>
    </citation>
    <scope>NUCLEOTIDE SEQUENCE</scope>
</reference>
<protein>
    <recommendedName>
        <fullName evidence="2">Peptidase M15C domain-containing protein</fullName>
    </recommendedName>
</protein>
<sequence>MFLTQNKFDDNYFEVYSFFKGDTSKFLFQYWIRDGRSISTDEEWRTKTLVESSLGRVNIDAVANFELANYFLEHTYVSVTIVNNRTQKQTAGRVTLLKKLISKETTYVPRFQSNLQYVSHHTLGLAIDVNDDMYPNKNIETNHELIGTDVREHLVYNGIKTDDKGQQYYDFTYDGSYSARFERVPKTLINYLLYELAFFRAGFQWGYYYESACDGMHFTLAEFDINRHMYSDVGLRKIYEYIEDANIPTLESLVNGLPSPTPEGATSTPEAATPAPEE</sequence>
<feature type="compositionally biased region" description="Low complexity" evidence="1">
    <location>
        <begin position="262"/>
        <end position="278"/>
    </location>
</feature>
<evidence type="ECO:0000313" key="3">
    <source>
        <dbReference type="EMBL" id="MPM05991.1"/>
    </source>
</evidence>
<feature type="domain" description="Peptidase M15C" evidence="2">
    <location>
        <begin position="118"/>
        <end position="219"/>
    </location>
</feature>
<comment type="caution">
    <text evidence="3">The sequence shown here is derived from an EMBL/GenBank/DDBJ whole genome shotgun (WGS) entry which is preliminary data.</text>
</comment>
<dbReference type="InterPro" id="IPR039561">
    <property type="entry name" value="Peptidase_M15C"/>
</dbReference>
<accession>A0A644WR43</accession>
<evidence type="ECO:0000256" key="1">
    <source>
        <dbReference type="SAM" id="MobiDB-lite"/>
    </source>
</evidence>
<gene>
    <name evidence="3" type="ORF">SDC9_52286</name>
</gene>
<dbReference type="GO" id="GO:0008233">
    <property type="term" value="F:peptidase activity"/>
    <property type="evidence" value="ECO:0007669"/>
    <property type="project" value="InterPro"/>
</dbReference>
<dbReference type="Gene3D" id="3.30.1380.10">
    <property type="match status" value="1"/>
</dbReference>
<dbReference type="SUPFAM" id="SSF55166">
    <property type="entry name" value="Hedgehog/DD-peptidase"/>
    <property type="match status" value="1"/>
</dbReference>
<organism evidence="3">
    <name type="scientific">bioreactor metagenome</name>
    <dbReference type="NCBI Taxonomy" id="1076179"/>
    <lineage>
        <taxon>unclassified sequences</taxon>
        <taxon>metagenomes</taxon>
        <taxon>ecological metagenomes</taxon>
    </lineage>
</organism>
<dbReference type="EMBL" id="VSSQ01001185">
    <property type="protein sequence ID" value="MPM05991.1"/>
    <property type="molecule type" value="Genomic_DNA"/>
</dbReference>
<feature type="region of interest" description="Disordered" evidence="1">
    <location>
        <begin position="256"/>
        <end position="278"/>
    </location>
</feature>
<proteinExistence type="predicted"/>